<evidence type="ECO:0000313" key="2">
    <source>
        <dbReference type="EMBL" id="KAF0042128.1"/>
    </source>
</evidence>
<name>A0A6A4TCK1_SCOMX</name>
<dbReference type="EMBL" id="VEVO01000005">
    <property type="protein sequence ID" value="KAF0042128.1"/>
    <property type="molecule type" value="Genomic_DNA"/>
</dbReference>
<proteinExistence type="predicted"/>
<protein>
    <submittedName>
        <fullName evidence="2">Uncharacterized protein</fullName>
    </submittedName>
</protein>
<comment type="caution">
    <text evidence="2">The sequence shown here is derived from an EMBL/GenBank/DDBJ whole genome shotgun (WGS) entry which is preliminary data.</text>
</comment>
<feature type="compositionally biased region" description="Basic and acidic residues" evidence="1">
    <location>
        <begin position="33"/>
        <end position="51"/>
    </location>
</feature>
<sequence>MRLFLLRRYVVSRGLTSVRYSPYVTSPRRHKTRTGEKDSVKREGNGPDVKRLPSPGRVSFSSSAAAGQRVGALTNRAPPGNGNRLVR</sequence>
<reference evidence="2 3" key="1">
    <citation type="submission" date="2019-06" db="EMBL/GenBank/DDBJ databases">
        <title>Draft genomes of female and male turbot (Scophthalmus maximus).</title>
        <authorList>
            <person name="Xu H."/>
            <person name="Xu X.-W."/>
            <person name="Shao C."/>
            <person name="Chen S."/>
        </authorList>
    </citation>
    <scope>NUCLEOTIDE SEQUENCE [LARGE SCALE GENOMIC DNA]</scope>
    <source>
        <strain evidence="2">Ysfricsl-2016a</strain>
        <tissue evidence="2">Blood</tissue>
    </source>
</reference>
<organism evidence="2 3">
    <name type="scientific">Scophthalmus maximus</name>
    <name type="common">Turbot</name>
    <name type="synonym">Psetta maxima</name>
    <dbReference type="NCBI Taxonomy" id="52904"/>
    <lineage>
        <taxon>Eukaryota</taxon>
        <taxon>Metazoa</taxon>
        <taxon>Chordata</taxon>
        <taxon>Craniata</taxon>
        <taxon>Vertebrata</taxon>
        <taxon>Euteleostomi</taxon>
        <taxon>Actinopterygii</taxon>
        <taxon>Neopterygii</taxon>
        <taxon>Teleostei</taxon>
        <taxon>Neoteleostei</taxon>
        <taxon>Acanthomorphata</taxon>
        <taxon>Carangaria</taxon>
        <taxon>Pleuronectiformes</taxon>
        <taxon>Pleuronectoidei</taxon>
        <taxon>Scophthalmidae</taxon>
        <taxon>Scophthalmus</taxon>
    </lineage>
</organism>
<accession>A0A6A4TCK1</accession>
<gene>
    <name evidence="2" type="ORF">F2P81_005660</name>
</gene>
<evidence type="ECO:0000313" key="3">
    <source>
        <dbReference type="Proteomes" id="UP000438429"/>
    </source>
</evidence>
<dbReference type="AlphaFoldDB" id="A0A6A4TCK1"/>
<feature type="region of interest" description="Disordered" evidence="1">
    <location>
        <begin position="22"/>
        <end position="87"/>
    </location>
</feature>
<dbReference type="Proteomes" id="UP000438429">
    <property type="component" value="Unassembled WGS sequence"/>
</dbReference>
<evidence type="ECO:0000256" key="1">
    <source>
        <dbReference type="SAM" id="MobiDB-lite"/>
    </source>
</evidence>